<dbReference type="PRINTS" id="PR00237">
    <property type="entry name" value="GPCRRHODOPSN"/>
</dbReference>
<proteinExistence type="inferred from homology"/>
<name>F7GAF1_ORNAN</name>
<evidence type="ECO:0000256" key="4">
    <source>
        <dbReference type="ARBA" id="ARBA00022692"/>
    </source>
</evidence>
<feature type="transmembrane region" description="Helical" evidence="12">
    <location>
        <begin position="59"/>
        <end position="80"/>
    </location>
</feature>
<keyword evidence="12" id="KW-0716">Sensory transduction</keyword>
<evidence type="ECO:0000313" key="14">
    <source>
        <dbReference type="Ensembl" id="ENSOANP00000012612.2"/>
    </source>
</evidence>
<dbReference type="CDD" id="cd15939">
    <property type="entry name" value="7tmA_OR4A-like"/>
    <property type="match status" value="1"/>
</dbReference>
<dbReference type="PROSITE" id="PS00237">
    <property type="entry name" value="G_PROTEIN_RECEP_F1_1"/>
    <property type="match status" value="1"/>
</dbReference>
<evidence type="ECO:0000256" key="9">
    <source>
        <dbReference type="ARBA" id="ARBA00023170"/>
    </source>
</evidence>
<comment type="subcellular location">
    <subcellularLocation>
        <location evidence="1 12">Cell membrane</location>
        <topology evidence="1 12">Multi-pass membrane protein</topology>
    </subcellularLocation>
</comment>
<accession>F7GAF1</accession>
<reference evidence="14 15" key="1">
    <citation type="journal article" date="2008" name="Nature">
        <title>Genome analysis of the platypus reveals unique signatures of evolution.</title>
        <authorList>
            <person name="Warren W.C."/>
            <person name="Hillier L.W."/>
            <person name="Marshall Graves J.A."/>
            <person name="Birney E."/>
            <person name="Ponting C.P."/>
            <person name="Grutzner F."/>
            <person name="Belov K."/>
            <person name="Miller W."/>
            <person name="Clarke L."/>
            <person name="Chinwalla A.T."/>
            <person name="Yang S.P."/>
            <person name="Heger A."/>
            <person name="Locke D.P."/>
            <person name="Miethke P."/>
            <person name="Waters P.D."/>
            <person name="Veyrunes F."/>
            <person name="Fulton L."/>
            <person name="Fulton B."/>
            <person name="Graves T."/>
            <person name="Wallis J."/>
            <person name="Puente X.S."/>
            <person name="Lopez-Otin C."/>
            <person name="Ordonez G.R."/>
            <person name="Eichler E.E."/>
            <person name="Chen L."/>
            <person name="Cheng Z."/>
            <person name="Deakin J.E."/>
            <person name="Alsop A."/>
            <person name="Thompson K."/>
            <person name="Kirby P."/>
            <person name="Papenfuss A.T."/>
            <person name="Wakefield M.J."/>
            <person name="Olender T."/>
            <person name="Lancet D."/>
            <person name="Huttley G.A."/>
            <person name="Smit A.F."/>
            <person name="Pask A."/>
            <person name="Temple-Smith P."/>
            <person name="Batzer M.A."/>
            <person name="Walker J.A."/>
            <person name="Konkel M.K."/>
            <person name="Harris R.S."/>
            <person name="Whittington C.M."/>
            <person name="Wong E.S."/>
            <person name="Gemmell N.J."/>
            <person name="Buschiazzo E."/>
            <person name="Vargas Jentzsch I.M."/>
            <person name="Merkel A."/>
            <person name="Schmitz J."/>
            <person name="Zemann A."/>
            <person name="Churakov G."/>
            <person name="Kriegs J.O."/>
            <person name="Brosius J."/>
            <person name="Murchison E.P."/>
            <person name="Sachidanandam R."/>
            <person name="Smith C."/>
            <person name="Hannon G.J."/>
            <person name="Tsend-Ayush E."/>
            <person name="McMillan D."/>
            <person name="Attenborough R."/>
            <person name="Rens W."/>
            <person name="Ferguson-Smith M."/>
            <person name="Lefevre C.M."/>
            <person name="Sharp J.A."/>
            <person name="Nicholas K.R."/>
            <person name="Ray D.A."/>
            <person name="Kube M."/>
            <person name="Reinhardt R."/>
            <person name="Pringle T.H."/>
            <person name="Taylor J."/>
            <person name="Jones R.C."/>
            <person name="Nixon B."/>
            <person name="Dacheux J.L."/>
            <person name="Niwa H."/>
            <person name="Sekita Y."/>
            <person name="Huang X."/>
            <person name="Stark A."/>
            <person name="Kheradpour P."/>
            <person name="Kellis M."/>
            <person name="Flicek P."/>
            <person name="Chen Y."/>
            <person name="Webber C."/>
            <person name="Hardison R."/>
            <person name="Nelson J."/>
            <person name="Hallsworth-Pepin K."/>
            <person name="Delehaunty K."/>
            <person name="Markovic C."/>
            <person name="Minx P."/>
            <person name="Feng Y."/>
            <person name="Kremitzki C."/>
            <person name="Mitreva M."/>
            <person name="Glasscock J."/>
            <person name="Wylie T."/>
            <person name="Wohldmann P."/>
            <person name="Thiru P."/>
            <person name="Nhan M.N."/>
            <person name="Pohl C.S."/>
            <person name="Smith S.M."/>
            <person name="Hou S."/>
            <person name="Nefedov M."/>
            <person name="de Jong P.J."/>
            <person name="Renfree M.B."/>
            <person name="Mardis E.R."/>
            <person name="Wilson R.K."/>
        </authorList>
    </citation>
    <scope>NUCLEOTIDE SEQUENCE [LARGE SCALE GENOMIC DNA]</scope>
    <source>
        <strain evidence="14 15">Glennie</strain>
    </source>
</reference>
<evidence type="ECO:0000313" key="15">
    <source>
        <dbReference type="Proteomes" id="UP000002279"/>
    </source>
</evidence>
<dbReference type="GO" id="GO:0005886">
    <property type="term" value="C:plasma membrane"/>
    <property type="evidence" value="ECO:0000318"/>
    <property type="project" value="GO_Central"/>
</dbReference>
<evidence type="ECO:0000256" key="6">
    <source>
        <dbReference type="ARBA" id="ARBA00022989"/>
    </source>
</evidence>
<evidence type="ECO:0000256" key="2">
    <source>
        <dbReference type="ARBA" id="ARBA00010663"/>
    </source>
</evidence>
<protein>
    <recommendedName>
        <fullName evidence="12">Olfactory receptor</fullName>
    </recommendedName>
</protein>
<dbReference type="PRINTS" id="PR00245">
    <property type="entry name" value="OLFACTORYR"/>
</dbReference>
<dbReference type="InterPro" id="IPR000725">
    <property type="entry name" value="Olfact_rcpt"/>
</dbReference>
<dbReference type="PANTHER" id="PTHR48002">
    <property type="entry name" value="OLFACTORY RECEPTOR"/>
    <property type="match status" value="1"/>
</dbReference>
<dbReference type="FunFam" id="1.20.1070.10:FF:000007">
    <property type="entry name" value="Olfactory receptor"/>
    <property type="match status" value="1"/>
</dbReference>
<evidence type="ECO:0000256" key="11">
    <source>
        <dbReference type="RuleBase" id="RU000688"/>
    </source>
</evidence>
<feature type="transmembrane region" description="Helical" evidence="12">
    <location>
        <begin position="269"/>
        <end position="287"/>
    </location>
</feature>
<dbReference type="OMA" id="FFPIDKT"/>
<feature type="transmembrane region" description="Helical" evidence="12">
    <location>
        <begin position="201"/>
        <end position="223"/>
    </location>
</feature>
<evidence type="ECO:0000256" key="8">
    <source>
        <dbReference type="ARBA" id="ARBA00023136"/>
    </source>
</evidence>
<sequence>MEKKNNVTEFVLLGFTQSPEIQRTFFVIFLLSYLVTVMGNLLIVIAIKASKTLGTPMYFFLAYLSFIDTCYTSCVAPKMITDLLQERKTISFNGCMSQLFAEHLFAGAEIILLMVMAYDRYVAICKPLHYMAIMSQRMCGLLVGTAWMGGFFHASIQVLFTVQLPFCGPNVIDHFICDLFPLLRLACTDTQVRGLLVVANSGAMCTLSFLLLVFSYVIIWSSLRTHSSAGRRKALSTCVSHIVVVILFFFPCIFMYMRPVYTLPMDKSVAIFYTIVTPMLNPVIYTVRNAEVKNAMKKLWSRKVK</sequence>
<dbReference type="Proteomes" id="UP000002279">
    <property type="component" value="Chromosome 3"/>
</dbReference>
<dbReference type="FunFam" id="1.10.1220.70:FF:000001">
    <property type="entry name" value="Olfactory receptor"/>
    <property type="match status" value="1"/>
</dbReference>
<dbReference type="PROSITE" id="PS50262">
    <property type="entry name" value="G_PROTEIN_RECEP_F1_2"/>
    <property type="match status" value="1"/>
</dbReference>
<evidence type="ECO:0000256" key="5">
    <source>
        <dbReference type="ARBA" id="ARBA00022725"/>
    </source>
</evidence>
<keyword evidence="10 11" id="KW-0807">Transducer</keyword>
<dbReference type="InterPro" id="IPR000276">
    <property type="entry name" value="GPCR_Rhodpsn"/>
</dbReference>
<evidence type="ECO:0000256" key="1">
    <source>
        <dbReference type="ARBA" id="ARBA00004651"/>
    </source>
</evidence>
<dbReference type="InterPro" id="IPR017452">
    <property type="entry name" value="GPCR_Rhodpsn_7TM"/>
</dbReference>
<keyword evidence="3 12" id="KW-1003">Cell membrane</keyword>
<dbReference type="Ensembl" id="ENSOANT00000012614.3">
    <property type="protein sequence ID" value="ENSOANP00000012612.2"/>
    <property type="gene ID" value="ENSOANG00000043176.1"/>
</dbReference>
<dbReference type="GO" id="GO:0004984">
    <property type="term" value="F:olfactory receptor activity"/>
    <property type="evidence" value="ECO:0000318"/>
    <property type="project" value="GO_Central"/>
</dbReference>
<dbReference type="STRING" id="9258.ENSOANP00000012612"/>
<keyword evidence="6 12" id="KW-1133">Transmembrane helix</keyword>
<comment type="similarity">
    <text evidence="2 11">Belongs to the G-protein coupled receptor 1 family.</text>
</comment>
<dbReference type="Pfam" id="PF13853">
    <property type="entry name" value="7tm_4"/>
    <property type="match status" value="1"/>
</dbReference>
<feature type="domain" description="G-protein coupled receptors family 1 profile" evidence="13">
    <location>
        <begin position="39"/>
        <end position="285"/>
    </location>
</feature>
<feature type="transmembrane region" description="Helical" evidence="12">
    <location>
        <begin position="25"/>
        <end position="47"/>
    </location>
</feature>
<keyword evidence="4 11" id="KW-0812">Transmembrane</keyword>
<evidence type="ECO:0000256" key="12">
    <source>
        <dbReference type="RuleBase" id="RU363047"/>
    </source>
</evidence>
<keyword evidence="7 11" id="KW-0297">G-protein coupled receptor</keyword>
<organism evidence="14 15">
    <name type="scientific">Ornithorhynchus anatinus</name>
    <name type="common">Duckbill platypus</name>
    <dbReference type="NCBI Taxonomy" id="9258"/>
    <lineage>
        <taxon>Eukaryota</taxon>
        <taxon>Metazoa</taxon>
        <taxon>Chordata</taxon>
        <taxon>Craniata</taxon>
        <taxon>Vertebrata</taxon>
        <taxon>Euteleostomi</taxon>
        <taxon>Mammalia</taxon>
        <taxon>Monotremata</taxon>
        <taxon>Ornithorhynchidae</taxon>
        <taxon>Ornithorhynchus</taxon>
    </lineage>
</organism>
<feature type="transmembrane region" description="Helical" evidence="12">
    <location>
        <begin position="100"/>
        <end position="118"/>
    </location>
</feature>
<keyword evidence="5 12" id="KW-0552">Olfaction</keyword>
<keyword evidence="8 12" id="KW-0472">Membrane</keyword>
<reference evidence="14" key="2">
    <citation type="submission" date="2025-08" db="UniProtKB">
        <authorList>
            <consortium name="Ensembl"/>
        </authorList>
    </citation>
    <scope>IDENTIFICATION</scope>
    <source>
        <strain evidence="14">Glennie</strain>
    </source>
</reference>
<dbReference type="InParanoid" id="F7GAF1"/>
<reference evidence="14" key="3">
    <citation type="submission" date="2025-09" db="UniProtKB">
        <authorList>
            <consortium name="Ensembl"/>
        </authorList>
    </citation>
    <scope>IDENTIFICATION</scope>
    <source>
        <strain evidence="14">Glennie</strain>
    </source>
</reference>
<feature type="transmembrane region" description="Helical" evidence="12">
    <location>
        <begin position="235"/>
        <end position="257"/>
    </location>
</feature>
<keyword evidence="15" id="KW-1185">Reference proteome</keyword>
<dbReference type="GO" id="GO:0004930">
    <property type="term" value="F:G protein-coupled receptor activity"/>
    <property type="evidence" value="ECO:0007669"/>
    <property type="project" value="UniProtKB-KW"/>
</dbReference>
<dbReference type="InterPro" id="IPR050427">
    <property type="entry name" value="Olfactory_Receptors"/>
</dbReference>
<dbReference type="SUPFAM" id="SSF81321">
    <property type="entry name" value="Family A G protein-coupled receptor-like"/>
    <property type="match status" value="1"/>
</dbReference>
<dbReference type="Gene3D" id="1.20.1070.10">
    <property type="entry name" value="Rhodopsin 7-helix transmembrane proteins"/>
    <property type="match status" value="1"/>
</dbReference>
<evidence type="ECO:0000256" key="10">
    <source>
        <dbReference type="ARBA" id="ARBA00023224"/>
    </source>
</evidence>
<evidence type="ECO:0000256" key="7">
    <source>
        <dbReference type="ARBA" id="ARBA00023040"/>
    </source>
</evidence>
<evidence type="ECO:0000259" key="13">
    <source>
        <dbReference type="PROSITE" id="PS50262"/>
    </source>
</evidence>
<dbReference type="HOGENOM" id="CLU_012526_8_1_1"/>
<feature type="transmembrane region" description="Helical" evidence="12">
    <location>
        <begin position="139"/>
        <end position="160"/>
    </location>
</feature>
<keyword evidence="9 11" id="KW-0675">Receptor</keyword>
<gene>
    <name evidence="14" type="primary">LOC100083064</name>
</gene>
<dbReference type="eggNOG" id="ENOG502T9JX">
    <property type="taxonomic scope" value="Eukaryota"/>
</dbReference>
<dbReference type="GeneTree" id="ENSGT00940000162374"/>
<evidence type="ECO:0000256" key="3">
    <source>
        <dbReference type="ARBA" id="ARBA00022475"/>
    </source>
</evidence>
<dbReference type="AlphaFoldDB" id="F7GAF1"/>